<feature type="chain" id="PRO_5020026571" description="Secreted protein" evidence="1">
    <location>
        <begin position="29"/>
        <end position="75"/>
    </location>
</feature>
<evidence type="ECO:0000256" key="1">
    <source>
        <dbReference type="SAM" id="SignalP"/>
    </source>
</evidence>
<accession>A0A4C1TKW1</accession>
<keyword evidence="3" id="KW-1185">Reference proteome</keyword>
<dbReference type="Proteomes" id="UP000299102">
    <property type="component" value="Unassembled WGS sequence"/>
</dbReference>
<organism evidence="2 3">
    <name type="scientific">Eumeta variegata</name>
    <name type="common">Bagworm moth</name>
    <name type="synonym">Eumeta japonica</name>
    <dbReference type="NCBI Taxonomy" id="151549"/>
    <lineage>
        <taxon>Eukaryota</taxon>
        <taxon>Metazoa</taxon>
        <taxon>Ecdysozoa</taxon>
        <taxon>Arthropoda</taxon>
        <taxon>Hexapoda</taxon>
        <taxon>Insecta</taxon>
        <taxon>Pterygota</taxon>
        <taxon>Neoptera</taxon>
        <taxon>Endopterygota</taxon>
        <taxon>Lepidoptera</taxon>
        <taxon>Glossata</taxon>
        <taxon>Ditrysia</taxon>
        <taxon>Tineoidea</taxon>
        <taxon>Psychidae</taxon>
        <taxon>Oiketicinae</taxon>
        <taxon>Eumeta</taxon>
    </lineage>
</organism>
<evidence type="ECO:0000313" key="2">
    <source>
        <dbReference type="EMBL" id="GBP15142.1"/>
    </source>
</evidence>
<feature type="signal peptide" evidence="1">
    <location>
        <begin position="1"/>
        <end position="28"/>
    </location>
</feature>
<keyword evidence="1" id="KW-0732">Signal</keyword>
<gene>
    <name evidence="2" type="ORF">EVAR_11439_1</name>
</gene>
<sequence>MVKNHILSVAQFRPFLLYFLLQSHQLLAVEIRIDGFDRRLRNFKKGTIGVWVRRSAFTPAEERVGRSTPPRIVAQ</sequence>
<proteinExistence type="predicted"/>
<protein>
    <recommendedName>
        <fullName evidence="4">Secreted protein</fullName>
    </recommendedName>
</protein>
<comment type="caution">
    <text evidence="2">The sequence shown here is derived from an EMBL/GenBank/DDBJ whole genome shotgun (WGS) entry which is preliminary data.</text>
</comment>
<dbReference type="EMBL" id="BGZK01000069">
    <property type="protein sequence ID" value="GBP15142.1"/>
    <property type="molecule type" value="Genomic_DNA"/>
</dbReference>
<evidence type="ECO:0000313" key="3">
    <source>
        <dbReference type="Proteomes" id="UP000299102"/>
    </source>
</evidence>
<evidence type="ECO:0008006" key="4">
    <source>
        <dbReference type="Google" id="ProtNLM"/>
    </source>
</evidence>
<reference evidence="2 3" key="1">
    <citation type="journal article" date="2019" name="Commun. Biol.">
        <title>The bagworm genome reveals a unique fibroin gene that provides high tensile strength.</title>
        <authorList>
            <person name="Kono N."/>
            <person name="Nakamura H."/>
            <person name="Ohtoshi R."/>
            <person name="Tomita M."/>
            <person name="Numata K."/>
            <person name="Arakawa K."/>
        </authorList>
    </citation>
    <scope>NUCLEOTIDE SEQUENCE [LARGE SCALE GENOMIC DNA]</scope>
</reference>
<dbReference type="AlphaFoldDB" id="A0A4C1TKW1"/>
<name>A0A4C1TKW1_EUMVA</name>